<feature type="transmembrane region" description="Helical" evidence="25">
    <location>
        <begin position="654"/>
        <end position="673"/>
    </location>
</feature>
<dbReference type="GO" id="GO:0006740">
    <property type="term" value="P:NADPH regeneration"/>
    <property type="evidence" value="ECO:0007669"/>
    <property type="project" value="TreeGrafter"/>
</dbReference>
<comment type="similarity">
    <text evidence="21">In the C-terminal section; belongs to the PNT beta subunit family.</text>
</comment>
<evidence type="ECO:0000256" key="15">
    <source>
        <dbReference type="ARBA" id="ARBA00022990"/>
    </source>
</evidence>
<dbReference type="GO" id="GO:0008750">
    <property type="term" value="F:proton-translocating NAD(P)+ transhydrogenase activity"/>
    <property type="evidence" value="ECO:0007669"/>
    <property type="project" value="UniProtKB-EC"/>
</dbReference>
<dbReference type="FunFam" id="3.40.50.1220:FF:000002">
    <property type="entry name" value="NAD(P) transhydrogenase subunit beta"/>
    <property type="match status" value="1"/>
</dbReference>
<dbReference type="FunFam" id="3.40.50.720:FF:000028">
    <property type="entry name" value="NAD(P) transhydrogenase subunit alpha"/>
    <property type="match status" value="1"/>
</dbReference>
<feature type="domain" description="Alanine dehydrogenase/pyridine nucleotide transhydrogenase N-terminal" evidence="27">
    <location>
        <begin position="54"/>
        <end position="189"/>
    </location>
</feature>
<keyword evidence="29" id="KW-1185">Reference proteome</keyword>
<dbReference type="SUPFAM" id="SSF52467">
    <property type="entry name" value="DHS-like NAD/FAD-binding domain"/>
    <property type="match status" value="1"/>
</dbReference>
<dbReference type="SMART" id="SM01003">
    <property type="entry name" value="AlaDh_PNT_N"/>
    <property type="match status" value="1"/>
</dbReference>
<dbReference type="PRINTS" id="PR00411">
    <property type="entry name" value="PNDRDTASEI"/>
</dbReference>
<dbReference type="Gene3D" id="3.40.50.720">
    <property type="entry name" value="NAD(P)-binding Rossmann-like Domain"/>
    <property type="match status" value="2"/>
</dbReference>
<keyword evidence="10" id="KW-0999">Mitochondrion inner membrane</keyword>
<name>A0AAW1P4I8_9CHLO</name>
<evidence type="ECO:0000256" key="3">
    <source>
        <dbReference type="ARBA" id="ARBA00005624"/>
    </source>
</evidence>
<dbReference type="Pfam" id="PF05222">
    <property type="entry name" value="AlaDh_PNT_N"/>
    <property type="match status" value="1"/>
</dbReference>
<evidence type="ECO:0000256" key="8">
    <source>
        <dbReference type="ARBA" id="ARBA00022692"/>
    </source>
</evidence>
<dbReference type="Gene3D" id="3.40.50.1220">
    <property type="entry name" value="TPP-binding domain"/>
    <property type="match status" value="1"/>
</dbReference>
<evidence type="ECO:0000256" key="23">
    <source>
        <dbReference type="ARBA" id="ARBA00079255"/>
    </source>
</evidence>
<dbReference type="EMBL" id="JALJOQ010000055">
    <property type="protein sequence ID" value="KAK9803833.1"/>
    <property type="molecule type" value="Genomic_DNA"/>
</dbReference>
<dbReference type="GO" id="GO:0005743">
    <property type="term" value="C:mitochondrial inner membrane"/>
    <property type="evidence" value="ECO:0007669"/>
    <property type="project" value="UniProtKB-SubCell"/>
</dbReference>
<comment type="function">
    <text evidence="20">The transhydrogenation between NADH and NADP is coupled to respiration and ATP hydrolysis and functions as a proton pump across the membrane. May play a role in reactive oxygen species (ROS) detoxification in the adrenal gland.</text>
</comment>
<keyword evidence="18 25" id="KW-0472">Membrane</keyword>
<keyword evidence="11" id="KW-0521">NADP</keyword>
<dbReference type="CDD" id="cd05304">
    <property type="entry name" value="Rubrum_tdh"/>
    <property type="match status" value="1"/>
</dbReference>
<feature type="transmembrane region" description="Helical" evidence="25">
    <location>
        <begin position="719"/>
        <end position="744"/>
    </location>
</feature>
<keyword evidence="14 25" id="KW-1133">Transmembrane helix</keyword>
<dbReference type="EC" id="7.1.1.1" evidence="5"/>
<dbReference type="GO" id="GO:0050661">
    <property type="term" value="F:NADP binding"/>
    <property type="evidence" value="ECO:0007669"/>
    <property type="project" value="TreeGrafter"/>
</dbReference>
<keyword evidence="8 25" id="KW-0812">Transmembrane</keyword>
<dbReference type="AlphaFoldDB" id="A0AAW1P4I8"/>
<dbReference type="InterPro" id="IPR026255">
    <property type="entry name" value="NADP_transhyd_a"/>
</dbReference>
<dbReference type="InterPro" id="IPR007698">
    <property type="entry name" value="AlaDH/PNT_NAD(H)-bd"/>
</dbReference>
<evidence type="ECO:0000256" key="25">
    <source>
        <dbReference type="SAM" id="Phobius"/>
    </source>
</evidence>
<evidence type="ECO:0000256" key="13">
    <source>
        <dbReference type="ARBA" id="ARBA00022967"/>
    </source>
</evidence>
<feature type="region of interest" description="Disordered" evidence="24">
    <location>
        <begin position="422"/>
        <end position="450"/>
    </location>
</feature>
<evidence type="ECO:0000256" key="19">
    <source>
        <dbReference type="ARBA" id="ARBA00048202"/>
    </source>
</evidence>
<dbReference type="InterPro" id="IPR034300">
    <property type="entry name" value="PNTB-like"/>
</dbReference>
<evidence type="ECO:0000256" key="24">
    <source>
        <dbReference type="SAM" id="MobiDB-lite"/>
    </source>
</evidence>
<evidence type="ECO:0000256" key="16">
    <source>
        <dbReference type="ARBA" id="ARBA00023027"/>
    </source>
</evidence>
<dbReference type="Pfam" id="PF12769">
    <property type="entry name" value="PNTB_4TM"/>
    <property type="match status" value="1"/>
</dbReference>
<dbReference type="Pfam" id="PF02233">
    <property type="entry name" value="PNTB"/>
    <property type="match status" value="1"/>
</dbReference>
<feature type="transmembrane region" description="Helical" evidence="25">
    <location>
        <begin position="603"/>
        <end position="621"/>
    </location>
</feature>
<evidence type="ECO:0000259" key="27">
    <source>
        <dbReference type="SMART" id="SM01003"/>
    </source>
</evidence>
<evidence type="ECO:0000256" key="4">
    <source>
        <dbReference type="ARBA" id="ARBA00011738"/>
    </source>
</evidence>
<gene>
    <name evidence="28" type="ORF">WJX73_005249</name>
</gene>
<dbReference type="SUPFAM" id="SSF51735">
    <property type="entry name" value="NAD(P)-binding Rossmann-fold domains"/>
    <property type="match status" value="1"/>
</dbReference>
<comment type="catalytic activity">
    <reaction evidence="19">
        <text>NAD(+) + NADPH + H(+)(in) = NADH + NADP(+) + H(+)(out)</text>
        <dbReference type="Rhea" id="RHEA:47992"/>
        <dbReference type="ChEBI" id="CHEBI:15378"/>
        <dbReference type="ChEBI" id="CHEBI:57540"/>
        <dbReference type="ChEBI" id="CHEBI:57783"/>
        <dbReference type="ChEBI" id="CHEBI:57945"/>
        <dbReference type="ChEBI" id="CHEBI:58349"/>
        <dbReference type="EC" id="7.1.1.1"/>
    </reaction>
</comment>
<evidence type="ECO:0000256" key="6">
    <source>
        <dbReference type="ARBA" id="ARBA00022475"/>
    </source>
</evidence>
<reference evidence="28 29" key="1">
    <citation type="journal article" date="2024" name="Nat. Commun.">
        <title>Phylogenomics reveals the evolutionary origins of lichenization in chlorophyte algae.</title>
        <authorList>
            <person name="Puginier C."/>
            <person name="Libourel C."/>
            <person name="Otte J."/>
            <person name="Skaloud P."/>
            <person name="Haon M."/>
            <person name="Grisel S."/>
            <person name="Petersen M."/>
            <person name="Berrin J.G."/>
            <person name="Delaux P.M."/>
            <person name="Dal Grande F."/>
            <person name="Keller J."/>
        </authorList>
    </citation>
    <scope>NUCLEOTIDE SEQUENCE [LARGE SCALE GENOMIC DNA]</scope>
    <source>
        <strain evidence="28 29">SAG 2036</strain>
    </source>
</reference>
<feature type="transmembrane region" description="Helical" evidence="25">
    <location>
        <begin position="685"/>
        <end position="707"/>
    </location>
</feature>
<comment type="caution">
    <text evidence="28">The sequence shown here is derived from an EMBL/GenBank/DDBJ whole genome shotgun (WGS) entry which is preliminary data.</text>
</comment>
<dbReference type="InterPro" id="IPR007886">
    <property type="entry name" value="AlaDH/PNT_N"/>
</dbReference>
<comment type="similarity">
    <text evidence="3">In the N-terminal section; belongs to the AlaDH/PNT family.</text>
</comment>
<dbReference type="GO" id="GO:0016491">
    <property type="term" value="F:oxidoreductase activity"/>
    <property type="evidence" value="ECO:0007669"/>
    <property type="project" value="InterPro"/>
</dbReference>
<evidence type="ECO:0000256" key="17">
    <source>
        <dbReference type="ARBA" id="ARBA00023128"/>
    </source>
</evidence>
<evidence type="ECO:0000256" key="7">
    <source>
        <dbReference type="ARBA" id="ARBA00022519"/>
    </source>
</evidence>
<comment type="subcellular location">
    <subcellularLocation>
        <location evidence="2">Cell inner membrane</location>
        <topology evidence="2">Multi-pass membrane protein</topology>
    </subcellularLocation>
    <subcellularLocation>
        <location evidence="1">Mitochondrion inner membrane</location>
        <topology evidence="1">Multi-pass membrane protein</topology>
        <orientation evidence="1">Matrix side</orientation>
    </subcellularLocation>
</comment>
<evidence type="ECO:0000256" key="11">
    <source>
        <dbReference type="ARBA" id="ARBA00022857"/>
    </source>
</evidence>
<keyword evidence="9" id="KW-0547">Nucleotide-binding</keyword>
<dbReference type="SUPFAM" id="SSF52283">
    <property type="entry name" value="Formate/glycerate dehydrogenase catalytic domain-like"/>
    <property type="match status" value="1"/>
</dbReference>
<evidence type="ECO:0000256" key="10">
    <source>
        <dbReference type="ARBA" id="ARBA00022792"/>
    </source>
</evidence>
<evidence type="ECO:0000256" key="22">
    <source>
        <dbReference type="ARBA" id="ARBA00074145"/>
    </source>
</evidence>
<dbReference type="InterPro" id="IPR024605">
    <property type="entry name" value="NADP_transhyd_a_C"/>
</dbReference>
<keyword evidence="16" id="KW-0520">NAD</keyword>
<dbReference type="InterPro" id="IPR036291">
    <property type="entry name" value="NAD(P)-bd_dom_sf"/>
</dbReference>
<evidence type="ECO:0000256" key="5">
    <source>
        <dbReference type="ARBA" id="ARBA00012943"/>
    </source>
</evidence>
<evidence type="ECO:0000256" key="21">
    <source>
        <dbReference type="ARBA" id="ARBA00061558"/>
    </source>
</evidence>
<dbReference type="PROSITE" id="PS50890">
    <property type="entry name" value="PUA"/>
    <property type="match status" value="1"/>
</dbReference>
<feature type="transmembrane region" description="Helical" evidence="25">
    <location>
        <begin position="540"/>
        <end position="564"/>
    </location>
</feature>
<feature type="transmembrane region" description="Helical" evidence="25">
    <location>
        <begin position="756"/>
        <end position="775"/>
    </location>
</feature>
<feature type="compositionally biased region" description="Pro residues" evidence="24">
    <location>
        <begin position="423"/>
        <end position="433"/>
    </location>
</feature>
<comment type="subunit">
    <text evidence="4">Homodimer.</text>
</comment>
<dbReference type="NCBIfam" id="NF006942">
    <property type="entry name" value="PRK09424.1"/>
    <property type="match status" value="1"/>
</dbReference>
<dbReference type="PANTHER" id="PTHR10160">
    <property type="entry name" value="NAD(P) TRANSHYDROGENASE"/>
    <property type="match status" value="1"/>
</dbReference>
<evidence type="ECO:0000259" key="26">
    <source>
        <dbReference type="SMART" id="SM01002"/>
    </source>
</evidence>
<keyword evidence="12" id="KW-0809">Transit peptide</keyword>
<keyword evidence="7" id="KW-0997">Cell inner membrane</keyword>
<evidence type="ECO:0000256" key="9">
    <source>
        <dbReference type="ARBA" id="ARBA00022741"/>
    </source>
</evidence>
<feature type="transmembrane region" description="Helical" evidence="25">
    <location>
        <begin position="576"/>
        <end position="597"/>
    </location>
</feature>
<dbReference type="GO" id="GO:0005886">
    <property type="term" value="C:plasma membrane"/>
    <property type="evidence" value="ECO:0007669"/>
    <property type="project" value="UniProtKB-SubCell"/>
</dbReference>
<dbReference type="InterPro" id="IPR029035">
    <property type="entry name" value="DHS-like_NAD/FAD-binding_dom"/>
</dbReference>
<dbReference type="PANTHER" id="PTHR10160:SF19">
    <property type="entry name" value="PROTON-TRANSLOCATING NAD(P)(+) TRANSHYDROGENASE"/>
    <property type="match status" value="1"/>
</dbReference>
<protein>
    <recommendedName>
        <fullName evidence="22">NAD(P) transhydrogenase, mitochondrial</fullName>
        <ecNumber evidence="5">7.1.1.1</ecNumber>
    </recommendedName>
    <alternativeName>
        <fullName evidence="23">Nicotinamide nucleotide transhydrogenase</fullName>
    </alternativeName>
</protein>
<dbReference type="Pfam" id="PF01262">
    <property type="entry name" value="AlaDh_PNT_C"/>
    <property type="match status" value="1"/>
</dbReference>
<accession>A0AAW1P4I8</accession>
<dbReference type="InterPro" id="IPR008142">
    <property type="entry name" value="AlaDH/PNT_CS1"/>
</dbReference>
<dbReference type="PROSITE" id="PS00836">
    <property type="entry name" value="ALADH_PNT_1"/>
    <property type="match status" value="1"/>
</dbReference>
<keyword evidence="6" id="KW-1003">Cell membrane</keyword>
<proteinExistence type="inferred from homology"/>
<evidence type="ECO:0000256" key="20">
    <source>
        <dbReference type="ARBA" id="ARBA00054910"/>
    </source>
</evidence>
<dbReference type="Proteomes" id="UP001465755">
    <property type="component" value="Unassembled WGS sequence"/>
</dbReference>
<evidence type="ECO:0000256" key="18">
    <source>
        <dbReference type="ARBA" id="ARBA00023136"/>
    </source>
</evidence>
<dbReference type="NCBIfam" id="TIGR00561">
    <property type="entry name" value="pntA"/>
    <property type="match status" value="1"/>
</dbReference>
<dbReference type="SMART" id="SM01002">
    <property type="entry name" value="AlaDh_PNT_C"/>
    <property type="match status" value="1"/>
</dbReference>
<keyword evidence="13" id="KW-1278">Translocase</keyword>
<evidence type="ECO:0000256" key="14">
    <source>
        <dbReference type="ARBA" id="ARBA00022989"/>
    </source>
</evidence>
<keyword evidence="15" id="KW-0007">Acetylation</keyword>
<evidence type="ECO:0000313" key="29">
    <source>
        <dbReference type="Proteomes" id="UP001465755"/>
    </source>
</evidence>
<evidence type="ECO:0000256" key="1">
    <source>
        <dbReference type="ARBA" id="ARBA00004292"/>
    </source>
</evidence>
<organism evidence="28 29">
    <name type="scientific">Symbiochloris irregularis</name>
    <dbReference type="NCBI Taxonomy" id="706552"/>
    <lineage>
        <taxon>Eukaryota</taxon>
        <taxon>Viridiplantae</taxon>
        <taxon>Chlorophyta</taxon>
        <taxon>core chlorophytes</taxon>
        <taxon>Trebouxiophyceae</taxon>
        <taxon>Trebouxiales</taxon>
        <taxon>Trebouxiaceae</taxon>
        <taxon>Symbiochloris</taxon>
    </lineage>
</organism>
<feature type="domain" description="Alanine dehydrogenase/pyridine nucleotide transhydrogenase NAD(H)-binding" evidence="26">
    <location>
        <begin position="198"/>
        <end position="362"/>
    </location>
</feature>
<feature type="transmembrane region" description="Helical" evidence="25">
    <location>
        <begin position="628"/>
        <end position="648"/>
    </location>
</feature>
<sequence length="1060" mass="108425">MSGLSMLVAGLFKGSAQPGYCLASYARVLCSNPAGLARGYSSQAGTPYSELGIGVPKETGENEARVALTPAGAASLLKAGFGKVVVEKSAGAAANFTDEEYAKAGASISQAADAFSQSITLKVRPPSLEEVNSFQPGARLISYVYPGRSKELLEKLQEKKATVIGMDCIPRTLSRAQSFDSLSSMANIAGYRAVVEAAAIFPRFFTGQITAAGRVPPAKVLIIGGGVAGLSAAGTAKNMGAIVRMFDTRAAVAEQAKSVGAEFLTVELEESGEGTGGYAKEMSKEFLDAEMALFRAQAKEVDIIITTALIPGKKAPLLILRDMVESMKPGSVTVDLAAETGGNVETTQPGKIINHKGVNCIGFTDMPSRLPTQSSTLYSNNITKFLLSMGPFTTKDKTRFLIDHEDSAVRSALILDNGEMMWPAPPLPAPQQPKPQNKEEPKGTGPPDLYKSTLSNALVTSAGIGGALALGSVAPNAAFSSMMTKFGLASICGYQTVWGVTPALHSPLMSVTNAISGLTAVGGMVCMGGHLLPTNTSQTLAAAAVIASAVNIGGGFTITSRMLNMFKRPGDPMEHNYLYAVPAAVLMGGYAAGWAAGAPEMTNVAYLASSALCIGAIGCLSQQSTARIGNALGLVGVSGGIAATLGALSASPALYGQILGGMGLGAAAGTLIAKRMAITELPQMVAAFHSLVGLAAVATSVASYMAHPDPSNTIHLTSSYLGTLIGAVTLTGSAVAFGKLHGVLASKPLSLPGKNLLNIGLMTGNVAAGAVLLTTGDASTGLAALTATTALGGAMGAHMTASIGGADMPVVITLLNSYSGYALCAEGFMLNNDLLTAVGALIGSSGAILSYIMCKAMNRSLANVILGGYGTSVSTAAAVEGTHTETDVAATVDALTGAQSVVIVPGYGLAVAAAQYDIAELVKTLKSKGIDVKFGIHPVAGRMPGQLNVLLAEAGVPYDIVLEMDEINDDFPSTDVVLVIGANDTVNSAALEDPGSVIAGMPVLEVWKAKQVIVMKRTMGTGYAGADNPVFYKPNTQMLLGDAKSMSSQLKGKVMEHYGT</sequence>
<feature type="transmembrane region" description="Helical" evidence="25">
    <location>
        <begin position="834"/>
        <end position="854"/>
    </location>
</feature>
<keyword evidence="17" id="KW-0496">Mitochondrion</keyword>
<evidence type="ECO:0000256" key="12">
    <source>
        <dbReference type="ARBA" id="ARBA00022946"/>
    </source>
</evidence>
<evidence type="ECO:0000313" key="28">
    <source>
        <dbReference type="EMBL" id="KAK9803833.1"/>
    </source>
</evidence>
<evidence type="ECO:0000256" key="2">
    <source>
        <dbReference type="ARBA" id="ARBA00004429"/>
    </source>
</evidence>